<dbReference type="STRING" id="303518.ENSPNYP00000007709"/>
<dbReference type="GeneTree" id="ENSGT01120000272840"/>
<name>A0A3B4FDE9_9CICH</name>
<dbReference type="AlphaFoldDB" id="A0A3B4FDE9"/>
<keyword evidence="1" id="KW-0175">Coiled coil</keyword>
<organism evidence="2">
    <name type="scientific">Pundamilia nyererei</name>
    <dbReference type="NCBI Taxonomy" id="303518"/>
    <lineage>
        <taxon>Eukaryota</taxon>
        <taxon>Metazoa</taxon>
        <taxon>Chordata</taxon>
        <taxon>Craniata</taxon>
        <taxon>Vertebrata</taxon>
        <taxon>Euteleostomi</taxon>
        <taxon>Actinopterygii</taxon>
        <taxon>Neopterygii</taxon>
        <taxon>Teleostei</taxon>
        <taxon>Neoteleostei</taxon>
        <taxon>Acanthomorphata</taxon>
        <taxon>Ovalentaria</taxon>
        <taxon>Cichlomorphae</taxon>
        <taxon>Cichliformes</taxon>
        <taxon>Cichlidae</taxon>
        <taxon>African cichlids</taxon>
        <taxon>Pseudocrenilabrinae</taxon>
        <taxon>Haplochromini</taxon>
        <taxon>Pundamilia</taxon>
    </lineage>
</organism>
<feature type="coiled-coil region" evidence="1">
    <location>
        <begin position="107"/>
        <end position="155"/>
    </location>
</feature>
<dbReference type="Ensembl" id="ENSPNYT00000007898.1">
    <property type="protein sequence ID" value="ENSPNYP00000007709.1"/>
    <property type="gene ID" value="ENSPNYG00000005904.1"/>
</dbReference>
<evidence type="ECO:0000256" key="1">
    <source>
        <dbReference type="SAM" id="Coils"/>
    </source>
</evidence>
<proteinExistence type="predicted"/>
<protein>
    <recommendedName>
        <fullName evidence="3">TRAF3 interacting protein 3</fullName>
    </recommendedName>
</protein>
<sequence>TQSRCSEDLLRNKIKALEAQLQACLQLQKFPKDGVKKLVVQMEKQRMVYEEKALIALQKATQEKTEALSKAETLQQEALITAKAEALKWQSLHEELKLSSGKLRESHHLSNEQLQQLHSQCEELQAELHTMEQECQSSQARLSQCRDELRQLSHRRRGPVSRTPCGSWWKLCLFFLLLLAVAGVVMLWLWHPPFREQVEDLYSDIETRIEDYLMKMASPRHSGCFRPI</sequence>
<reference evidence="2" key="1">
    <citation type="submission" date="2023-09" db="UniProtKB">
        <authorList>
            <consortium name="Ensembl"/>
        </authorList>
    </citation>
    <scope>IDENTIFICATION</scope>
</reference>
<evidence type="ECO:0008006" key="3">
    <source>
        <dbReference type="Google" id="ProtNLM"/>
    </source>
</evidence>
<accession>A0A3B4FDE9</accession>
<evidence type="ECO:0000313" key="2">
    <source>
        <dbReference type="Ensembl" id="ENSPNYP00000007709.1"/>
    </source>
</evidence>